<evidence type="ECO:0000313" key="16">
    <source>
        <dbReference type="EMBL" id="SCA58286.1"/>
    </source>
</evidence>
<protein>
    <recommendedName>
        <fullName evidence="3">histidine kinase</fullName>
        <ecNumber evidence="3">2.7.13.3</ecNumber>
    </recommendedName>
</protein>
<dbReference type="PRINTS" id="PR00344">
    <property type="entry name" value="BCTRLSENSOR"/>
</dbReference>
<sequence length="575" mass="65358">MKRRSNPPTPQADELAKIVGLGERSARKNYYPQLRAHVSELERFQKLIDLASNAFLIIDAQNRRIVDSNQKAKELFSIPEKDLIKLDLSGFHIEEEILKQIESFDEGSMLFEGHRLSTDQTEHYYLFDFKWVKVEHNHYGILEGRDITERKLAEKALQDARDHLEERVHERTMVLEKEIEERRQIEKKLEQAKIEADNANQAKSDFLSNMSHELRTPLNGILGFAQLFNFPSDPPLNTKQKDYIGQIINSGKHLLELINDILDLAKIEAGKVSLNIETFRVGEVIDDSLDLVNPIMSNYNVSFDMPHHVMERRKTITADKMRLKQVLINLLSNAAKYNTENGHVFLEINTFESYMRFDVRDTGKGISPEGMKSLFKPFSRLNEENSEIEGTGIGLTITKNLLKMMKGYMEVESTPGKGSCFSVFIPLAQGENTQAEYEEHQSSPCQPVPPQQAPAKKILYVEDNAANLLVLEELIKQVPHVEMLSAHTGELGLELTNNQKFDLILVDINLPGISGYKVFEGLKPTQDCPVFALSANAMEKDVARGLSAGFDEYLTKPLDLNLTLEKITNALFDKK</sequence>
<evidence type="ECO:0000256" key="6">
    <source>
        <dbReference type="ARBA" id="ARBA00022679"/>
    </source>
</evidence>
<dbReference type="InterPro" id="IPR004358">
    <property type="entry name" value="Sig_transdc_His_kin-like_C"/>
</dbReference>
<dbReference type="PROSITE" id="PS50109">
    <property type="entry name" value="HIS_KIN"/>
    <property type="match status" value="1"/>
</dbReference>
<evidence type="ECO:0000256" key="10">
    <source>
        <dbReference type="ARBA" id="ARBA00023012"/>
    </source>
</evidence>
<evidence type="ECO:0000256" key="3">
    <source>
        <dbReference type="ARBA" id="ARBA00012438"/>
    </source>
</evidence>
<dbReference type="PROSITE" id="PS50110">
    <property type="entry name" value="RESPONSE_REGULATORY"/>
    <property type="match status" value="1"/>
</dbReference>
<dbReference type="SUPFAM" id="SSF55874">
    <property type="entry name" value="ATPase domain of HSP90 chaperone/DNA topoisomerase II/histidine kinase"/>
    <property type="match status" value="1"/>
</dbReference>
<dbReference type="OrthoDB" id="9810730at2"/>
<dbReference type="SUPFAM" id="SSF47384">
    <property type="entry name" value="Homodimeric domain of signal transducing histidine kinase"/>
    <property type="match status" value="1"/>
</dbReference>
<dbReference type="FunFam" id="1.10.287.130:FF:000038">
    <property type="entry name" value="Sensory transduction histidine kinase"/>
    <property type="match status" value="1"/>
</dbReference>
<dbReference type="STRING" id="1867952.MTBPR1_90133"/>
<feature type="domain" description="Histidine kinase" evidence="14">
    <location>
        <begin position="209"/>
        <end position="429"/>
    </location>
</feature>
<dbReference type="Pfam" id="PF00512">
    <property type="entry name" value="HisKA"/>
    <property type="match status" value="1"/>
</dbReference>
<accession>A0A1C3RLZ3</accession>
<keyword evidence="8 16" id="KW-0418">Kinase</keyword>
<dbReference type="SUPFAM" id="SSF55785">
    <property type="entry name" value="PYP-like sensor domain (PAS domain)"/>
    <property type="match status" value="1"/>
</dbReference>
<dbReference type="Gene3D" id="3.30.565.10">
    <property type="entry name" value="Histidine kinase-like ATPase, C-terminal domain"/>
    <property type="match status" value="1"/>
</dbReference>
<dbReference type="InterPro" id="IPR001789">
    <property type="entry name" value="Sig_transdc_resp-reg_receiver"/>
</dbReference>
<reference evidence="16 17" key="1">
    <citation type="submission" date="2016-07" db="EMBL/GenBank/DDBJ databases">
        <authorList>
            <person name="Lefevre C.T."/>
        </authorList>
    </citation>
    <scope>NUCLEOTIDE SEQUENCE [LARGE SCALE GENOMIC DNA]</scope>
    <source>
        <strain evidence="16">PR1</strain>
    </source>
</reference>
<dbReference type="GO" id="GO:0005524">
    <property type="term" value="F:ATP binding"/>
    <property type="evidence" value="ECO:0007669"/>
    <property type="project" value="UniProtKB-KW"/>
</dbReference>
<evidence type="ECO:0000256" key="8">
    <source>
        <dbReference type="ARBA" id="ARBA00022777"/>
    </source>
</evidence>
<keyword evidence="13" id="KW-0175">Coiled coil</keyword>
<dbReference type="InterPro" id="IPR036890">
    <property type="entry name" value="HATPase_C_sf"/>
</dbReference>
<keyword evidence="17" id="KW-1185">Reference proteome</keyword>
<dbReference type="InterPro" id="IPR003661">
    <property type="entry name" value="HisK_dim/P_dom"/>
</dbReference>
<evidence type="ECO:0000259" key="15">
    <source>
        <dbReference type="PROSITE" id="PS50110"/>
    </source>
</evidence>
<keyword evidence="6 16" id="KW-0808">Transferase</keyword>
<evidence type="ECO:0000256" key="4">
    <source>
        <dbReference type="ARBA" id="ARBA00022475"/>
    </source>
</evidence>
<comment type="subcellular location">
    <subcellularLocation>
        <location evidence="2">Cell membrane</location>
    </subcellularLocation>
</comment>
<comment type="catalytic activity">
    <reaction evidence="1">
        <text>ATP + protein L-histidine = ADP + protein N-phospho-L-histidine.</text>
        <dbReference type="EC" id="2.7.13.3"/>
    </reaction>
</comment>
<name>A0A1C3RLZ3_9PROT</name>
<feature type="modified residue" description="4-aspartylphosphate" evidence="12">
    <location>
        <position position="507"/>
    </location>
</feature>
<dbReference type="PANTHER" id="PTHR43047">
    <property type="entry name" value="TWO-COMPONENT HISTIDINE PROTEIN KINASE"/>
    <property type="match status" value="1"/>
</dbReference>
<dbReference type="FunFam" id="3.30.565.10:FF:000023">
    <property type="entry name" value="PAS domain-containing sensor histidine kinase"/>
    <property type="match status" value="1"/>
</dbReference>
<dbReference type="InterPro" id="IPR011006">
    <property type="entry name" value="CheY-like_superfamily"/>
</dbReference>
<proteinExistence type="predicted"/>
<gene>
    <name evidence="16" type="ORF">MTBPR1_90133</name>
</gene>
<keyword evidence="9" id="KW-0067">ATP-binding</keyword>
<dbReference type="SMART" id="SM00448">
    <property type="entry name" value="REC"/>
    <property type="match status" value="1"/>
</dbReference>
<keyword evidence="4" id="KW-1003">Cell membrane</keyword>
<evidence type="ECO:0000313" key="17">
    <source>
        <dbReference type="Proteomes" id="UP000231658"/>
    </source>
</evidence>
<dbReference type="EMBL" id="FLYE01000048">
    <property type="protein sequence ID" value="SCA58286.1"/>
    <property type="molecule type" value="Genomic_DNA"/>
</dbReference>
<dbReference type="Pfam" id="PF00072">
    <property type="entry name" value="Response_reg"/>
    <property type="match status" value="1"/>
</dbReference>
<evidence type="ECO:0000256" key="1">
    <source>
        <dbReference type="ARBA" id="ARBA00000085"/>
    </source>
</evidence>
<dbReference type="InterPro" id="IPR000014">
    <property type="entry name" value="PAS"/>
</dbReference>
<evidence type="ECO:0000256" key="11">
    <source>
        <dbReference type="ARBA" id="ARBA00023136"/>
    </source>
</evidence>
<dbReference type="PANTHER" id="PTHR43047:SF64">
    <property type="entry name" value="HISTIDINE KINASE CONTAINING CHEY-HOMOLOGOUS RECEIVER DOMAIN AND PAS DOMAIN-RELATED"/>
    <property type="match status" value="1"/>
</dbReference>
<keyword evidence="11" id="KW-0472">Membrane</keyword>
<evidence type="ECO:0000259" key="14">
    <source>
        <dbReference type="PROSITE" id="PS50109"/>
    </source>
</evidence>
<dbReference type="InterPro" id="IPR036097">
    <property type="entry name" value="HisK_dim/P_sf"/>
</dbReference>
<dbReference type="Gene3D" id="1.10.287.130">
    <property type="match status" value="1"/>
</dbReference>
<dbReference type="Gene3D" id="3.30.450.20">
    <property type="entry name" value="PAS domain"/>
    <property type="match status" value="1"/>
</dbReference>
<evidence type="ECO:0000256" key="5">
    <source>
        <dbReference type="ARBA" id="ARBA00022553"/>
    </source>
</evidence>
<dbReference type="RefSeq" id="WP_069190285.1">
    <property type="nucleotide sequence ID" value="NZ_FLYE01000048.1"/>
</dbReference>
<feature type="coiled-coil region" evidence="13">
    <location>
        <begin position="175"/>
        <end position="209"/>
    </location>
</feature>
<dbReference type="InterPro" id="IPR003594">
    <property type="entry name" value="HATPase_dom"/>
</dbReference>
<dbReference type="SUPFAM" id="SSF52172">
    <property type="entry name" value="CheY-like"/>
    <property type="match status" value="1"/>
</dbReference>
<dbReference type="Proteomes" id="UP000231658">
    <property type="component" value="Unassembled WGS sequence"/>
</dbReference>
<dbReference type="SMART" id="SM00388">
    <property type="entry name" value="HisKA"/>
    <property type="match status" value="1"/>
</dbReference>
<dbReference type="InterPro" id="IPR035965">
    <property type="entry name" value="PAS-like_dom_sf"/>
</dbReference>
<dbReference type="CDD" id="cd16922">
    <property type="entry name" value="HATPase_EvgS-ArcB-TorS-like"/>
    <property type="match status" value="1"/>
</dbReference>
<feature type="domain" description="Response regulatory" evidence="15">
    <location>
        <begin position="457"/>
        <end position="571"/>
    </location>
</feature>
<keyword evidence="10" id="KW-0902">Two-component regulatory system</keyword>
<dbReference type="Pfam" id="PF02518">
    <property type="entry name" value="HATPase_c"/>
    <property type="match status" value="1"/>
</dbReference>
<dbReference type="GO" id="GO:0005886">
    <property type="term" value="C:plasma membrane"/>
    <property type="evidence" value="ECO:0007669"/>
    <property type="project" value="UniProtKB-SubCell"/>
</dbReference>
<evidence type="ECO:0000256" key="2">
    <source>
        <dbReference type="ARBA" id="ARBA00004236"/>
    </source>
</evidence>
<dbReference type="EC" id="2.7.13.3" evidence="3"/>
<keyword evidence="5 12" id="KW-0597">Phosphoprotein</keyword>
<evidence type="ECO:0000256" key="12">
    <source>
        <dbReference type="PROSITE-ProRule" id="PRU00169"/>
    </source>
</evidence>
<dbReference type="SMART" id="SM00387">
    <property type="entry name" value="HATPase_c"/>
    <property type="match status" value="1"/>
</dbReference>
<organism evidence="16 17">
    <name type="scientific">Candidatus Terasakiella magnetica</name>
    <dbReference type="NCBI Taxonomy" id="1867952"/>
    <lineage>
        <taxon>Bacteria</taxon>
        <taxon>Pseudomonadati</taxon>
        <taxon>Pseudomonadota</taxon>
        <taxon>Alphaproteobacteria</taxon>
        <taxon>Rhodospirillales</taxon>
        <taxon>Terasakiellaceae</taxon>
        <taxon>Terasakiella</taxon>
    </lineage>
</organism>
<dbReference type="Gene3D" id="3.40.50.2300">
    <property type="match status" value="1"/>
</dbReference>
<dbReference type="AlphaFoldDB" id="A0A1C3RLZ3"/>
<dbReference type="InterPro" id="IPR005467">
    <property type="entry name" value="His_kinase_dom"/>
</dbReference>
<dbReference type="GO" id="GO:0000155">
    <property type="term" value="F:phosphorelay sensor kinase activity"/>
    <property type="evidence" value="ECO:0007669"/>
    <property type="project" value="InterPro"/>
</dbReference>
<evidence type="ECO:0000256" key="7">
    <source>
        <dbReference type="ARBA" id="ARBA00022741"/>
    </source>
</evidence>
<dbReference type="Pfam" id="PF13188">
    <property type="entry name" value="PAS_8"/>
    <property type="match status" value="1"/>
</dbReference>
<evidence type="ECO:0000256" key="9">
    <source>
        <dbReference type="ARBA" id="ARBA00022840"/>
    </source>
</evidence>
<dbReference type="CDD" id="cd00082">
    <property type="entry name" value="HisKA"/>
    <property type="match status" value="1"/>
</dbReference>
<keyword evidence="7" id="KW-0547">Nucleotide-binding</keyword>
<evidence type="ECO:0000256" key="13">
    <source>
        <dbReference type="SAM" id="Coils"/>
    </source>
</evidence>